<gene>
    <name evidence="3" type="primary">tagA</name>
    <name evidence="3" type="ORF">CLHUN_08940</name>
</gene>
<accession>A0A1V4SNQ6</accession>
<sequence length="248" mass="27315">MESMRKIVEIAGINLDDISMEQAVERIYEFISSAENHSVFTPNAEIMMEGITDKNMKALLNGADMLVADGAGVVLASKLLGREVTEKVSGFDLVKNLLKAASQRPVKFYLFGGKPGIAEKANANIICDYPGAEVVGTRSGYFTSDDEASIIEDINSSGAEVLLVCLGAPKQELWITANKHRLKVKASLGVGGTMDVLAGNVKLAPDFFRNHGLEWLYRLYKEPWRFKRMLRLPKFILHVLGIRVGLVK</sequence>
<dbReference type="Pfam" id="PF03808">
    <property type="entry name" value="Glyco_tran_WecG"/>
    <property type="match status" value="1"/>
</dbReference>
<dbReference type="GO" id="GO:0047244">
    <property type="term" value="F:N-acetylglucosaminyldiphosphoundecaprenol N-acetyl-beta-D-mannosaminyltransferase activity"/>
    <property type="evidence" value="ECO:0007669"/>
    <property type="project" value="UniProtKB-EC"/>
</dbReference>
<dbReference type="PANTHER" id="PTHR34136:SF1">
    <property type="entry name" value="UDP-N-ACETYL-D-MANNOSAMINURONIC ACID TRANSFERASE"/>
    <property type="match status" value="1"/>
</dbReference>
<evidence type="ECO:0000256" key="1">
    <source>
        <dbReference type="ARBA" id="ARBA00022676"/>
    </source>
</evidence>
<dbReference type="InterPro" id="IPR004629">
    <property type="entry name" value="WecG_TagA_CpsF"/>
</dbReference>
<dbReference type="NCBIfam" id="TIGR00696">
    <property type="entry name" value="wecG_tagA_cpsF"/>
    <property type="match status" value="1"/>
</dbReference>
<organism evidence="3 4">
    <name type="scientific">Ruminiclostridium hungatei</name>
    <name type="common">Clostridium hungatei</name>
    <dbReference type="NCBI Taxonomy" id="48256"/>
    <lineage>
        <taxon>Bacteria</taxon>
        <taxon>Bacillati</taxon>
        <taxon>Bacillota</taxon>
        <taxon>Clostridia</taxon>
        <taxon>Eubacteriales</taxon>
        <taxon>Oscillospiraceae</taxon>
        <taxon>Ruminiclostridium</taxon>
    </lineage>
</organism>
<keyword evidence="1 3" id="KW-0328">Glycosyltransferase</keyword>
<name>A0A1V4SNQ6_RUMHU</name>
<reference evidence="3 4" key="1">
    <citation type="submission" date="2017-03" db="EMBL/GenBank/DDBJ databases">
        <title>Genome sequence of Clostridium hungatei DSM 14427.</title>
        <authorList>
            <person name="Poehlein A."/>
            <person name="Daniel R."/>
        </authorList>
    </citation>
    <scope>NUCLEOTIDE SEQUENCE [LARGE SCALE GENOMIC DNA]</scope>
    <source>
        <strain evidence="3 4">DSM 14427</strain>
    </source>
</reference>
<dbReference type="Proteomes" id="UP000191554">
    <property type="component" value="Unassembled WGS sequence"/>
</dbReference>
<dbReference type="STRING" id="48256.CLHUN_08940"/>
<keyword evidence="2 3" id="KW-0808">Transferase</keyword>
<dbReference type="PANTHER" id="PTHR34136">
    <property type="match status" value="1"/>
</dbReference>
<dbReference type="EMBL" id="MZGX01000004">
    <property type="protein sequence ID" value="OPX45519.1"/>
    <property type="molecule type" value="Genomic_DNA"/>
</dbReference>
<dbReference type="CDD" id="cd06533">
    <property type="entry name" value="Glyco_transf_WecG_TagA"/>
    <property type="match status" value="1"/>
</dbReference>
<evidence type="ECO:0000256" key="2">
    <source>
        <dbReference type="ARBA" id="ARBA00022679"/>
    </source>
</evidence>
<comment type="caution">
    <text evidence="3">The sequence shown here is derived from an EMBL/GenBank/DDBJ whole genome shotgun (WGS) entry which is preliminary data.</text>
</comment>
<dbReference type="AlphaFoldDB" id="A0A1V4SNQ6"/>
<protein>
    <submittedName>
        <fullName evidence="3">Putative N-acetylmannosaminyltransferase</fullName>
        <ecNumber evidence="3">2.4.1.187</ecNumber>
    </submittedName>
</protein>
<proteinExistence type="predicted"/>
<dbReference type="EC" id="2.4.1.187" evidence="3"/>
<evidence type="ECO:0000313" key="3">
    <source>
        <dbReference type="EMBL" id="OPX45519.1"/>
    </source>
</evidence>
<keyword evidence="4" id="KW-1185">Reference proteome</keyword>
<evidence type="ECO:0000313" key="4">
    <source>
        <dbReference type="Proteomes" id="UP000191554"/>
    </source>
</evidence>